<protein>
    <recommendedName>
        <fullName evidence="2">Glycosyltransferase 2-like domain-containing protein</fullName>
    </recommendedName>
</protein>
<name>A0A366FIG7_9HYPH</name>
<organism evidence="3 4">
    <name type="scientific">Roseiarcus fermentans</name>
    <dbReference type="NCBI Taxonomy" id="1473586"/>
    <lineage>
        <taxon>Bacteria</taxon>
        <taxon>Pseudomonadati</taxon>
        <taxon>Pseudomonadota</taxon>
        <taxon>Alphaproteobacteria</taxon>
        <taxon>Hyphomicrobiales</taxon>
        <taxon>Roseiarcaceae</taxon>
        <taxon>Roseiarcus</taxon>
    </lineage>
</organism>
<keyword evidence="4" id="KW-1185">Reference proteome</keyword>
<dbReference type="Gene3D" id="3.90.550.10">
    <property type="entry name" value="Spore Coat Polysaccharide Biosynthesis Protein SpsA, Chain A"/>
    <property type="match status" value="1"/>
</dbReference>
<evidence type="ECO:0000256" key="1">
    <source>
        <dbReference type="SAM" id="MobiDB-lite"/>
    </source>
</evidence>
<gene>
    <name evidence="3" type="ORF">DFR50_11132</name>
</gene>
<dbReference type="OrthoDB" id="6653642at2"/>
<dbReference type="InterPro" id="IPR001173">
    <property type="entry name" value="Glyco_trans_2-like"/>
</dbReference>
<dbReference type="Pfam" id="PF00535">
    <property type="entry name" value="Glycos_transf_2"/>
    <property type="match status" value="1"/>
</dbReference>
<feature type="domain" description="Glycosyltransferase 2-like" evidence="2">
    <location>
        <begin position="22"/>
        <end position="152"/>
    </location>
</feature>
<dbReference type="Proteomes" id="UP000253529">
    <property type="component" value="Unassembled WGS sequence"/>
</dbReference>
<evidence type="ECO:0000259" key="2">
    <source>
        <dbReference type="Pfam" id="PF00535"/>
    </source>
</evidence>
<evidence type="ECO:0000313" key="3">
    <source>
        <dbReference type="EMBL" id="RBP13770.1"/>
    </source>
</evidence>
<evidence type="ECO:0000313" key="4">
    <source>
        <dbReference type="Proteomes" id="UP000253529"/>
    </source>
</evidence>
<comment type="caution">
    <text evidence="3">The sequence shown here is derived from an EMBL/GenBank/DDBJ whole genome shotgun (WGS) entry which is preliminary data.</text>
</comment>
<sequence>MTHVLSPLGATSADGGVDPAVSVIIPHYNDLKNLERCIGLLAAQTLPRDQFEVVVADNNSRCGLEAVRRVCGAFARVVPAPIQGAGPARNAAVAASRGAVLAFIDSDCRPTSTWLERGLAALTKAPLVGGRVDVDYEDPARPTDVETFERVFAFNFKTYIEVEGYAGSGNMFVPRAIFDAVGGFRAQVQEDVDWGKRALAANYRFSYADDVVLSHPGRRNWTELTQKWDKETRQAYAAAIEKPHGRLKWFLRGFAVLASPFVHWTKIARSPKLDSISQRLMATGVLFRIRFWRFVESNRLLLADLRTGAATAPGAPSAKAGAGPSGDRGPA</sequence>
<dbReference type="PANTHER" id="PTHR43685">
    <property type="entry name" value="GLYCOSYLTRANSFERASE"/>
    <property type="match status" value="1"/>
</dbReference>
<feature type="compositionally biased region" description="Low complexity" evidence="1">
    <location>
        <begin position="310"/>
        <end position="322"/>
    </location>
</feature>
<dbReference type="AlphaFoldDB" id="A0A366FIG7"/>
<accession>A0A366FIG7</accession>
<dbReference type="EMBL" id="QNRK01000011">
    <property type="protein sequence ID" value="RBP13770.1"/>
    <property type="molecule type" value="Genomic_DNA"/>
</dbReference>
<dbReference type="InterPro" id="IPR029044">
    <property type="entry name" value="Nucleotide-diphossugar_trans"/>
</dbReference>
<dbReference type="SUPFAM" id="SSF53448">
    <property type="entry name" value="Nucleotide-diphospho-sugar transferases"/>
    <property type="match status" value="1"/>
</dbReference>
<dbReference type="PANTHER" id="PTHR43685:SF2">
    <property type="entry name" value="GLYCOSYLTRANSFERASE 2-LIKE DOMAIN-CONTAINING PROTEIN"/>
    <property type="match status" value="1"/>
</dbReference>
<feature type="region of interest" description="Disordered" evidence="1">
    <location>
        <begin position="310"/>
        <end position="331"/>
    </location>
</feature>
<dbReference type="InterPro" id="IPR050834">
    <property type="entry name" value="Glycosyltransf_2"/>
</dbReference>
<proteinExistence type="predicted"/>
<reference evidence="3 4" key="1">
    <citation type="submission" date="2018-06" db="EMBL/GenBank/DDBJ databases">
        <title>Genomic Encyclopedia of Type Strains, Phase IV (KMG-IV): sequencing the most valuable type-strain genomes for metagenomic binning, comparative biology and taxonomic classification.</title>
        <authorList>
            <person name="Goeker M."/>
        </authorList>
    </citation>
    <scope>NUCLEOTIDE SEQUENCE [LARGE SCALE GENOMIC DNA]</scope>
    <source>
        <strain evidence="3 4">DSM 24875</strain>
    </source>
</reference>
<dbReference type="RefSeq" id="WP_113889330.1">
    <property type="nucleotide sequence ID" value="NZ_QNRK01000011.1"/>
</dbReference>